<feature type="region of interest" description="Disordered" evidence="1">
    <location>
        <begin position="1"/>
        <end position="62"/>
    </location>
</feature>
<dbReference type="GeneID" id="111295792"/>
<accession>A0A6P5YXR2</accession>
<proteinExistence type="predicted"/>
<sequence>MLIFTKQQLVPSEEDDTSKTPSQKKKMKKQRKAERAKKAEEKNEESSSSGISKSGKRHVKPVDPYPFGEKLLKVTYYYLFPVL</sequence>
<keyword evidence="2" id="KW-1185">Reference proteome</keyword>
<gene>
    <name evidence="3" type="primary">LOC111295792</name>
</gene>
<evidence type="ECO:0000256" key="1">
    <source>
        <dbReference type="SAM" id="MobiDB-lite"/>
    </source>
</evidence>
<evidence type="ECO:0000313" key="2">
    <source>
        <dbReference type="Proteomes" id="UP000515121"/>
    </source>
</evidence>
<dbReference type="RefSeq" id="XP_022745248.1">
    <property type="nucleotide sequence ID" value="XM_022889513.1"/>
</dbReference>
<feature type="compositionally biased region" description="Polar residues" evidence="1">
    <location>
        <begin position="1"/>
        <end position="10"/>
    </location>
</feature>
<feature type="compositionally biased region" description="Basic and acidic residues" evidence="1">
    <location>
        <begin position="36"/>
        <end position="45"/>
    </location>
</feature>
<evidence type="ECO:0000313" key="3">
    <source>
        <dbReference type="RefSeq" id="XP_022745248.1"/>
    </source>
</evidence>
<name>A0A6P5YXR2_DURZI</name>
<reference evidence="3" key="1">
    <citation type="submission" date="2025-08" db="UniProtKB">
        <authorList>
            <consortium name="RefSeq"/>
        </authorList>
    </citation>
    <scope>IDENTIFICATION</scope>
    <source>
        <tissue evidence="3">Fruit stalk</tissue>
    </source>
</reference>
<feature type="compositionally biased region" description="Basic residues" evidence="1">
    <location>
        <begin position="22"/>
        <end position="35"/>
    </location>
</feature>
<organism evidence="2 3">
    <name type="scientific">Durio zibethinus</name>
    <name type="common">Durian</name>
    <dbReference type="NCBI Taxonomy" id="66656"/>
    <lineage>
        <taxon>Eukaryota</taxon>
        <taxon>Viridiplantae</taxon>
        <taxon>Streptophyta</taxon>
        <taxon>Embryophyta</taxon>
        <taxon>Tracheophyta</taxon>
        <taxon>Spermatophyta</taxon>
        <taxon>Magnoliopsida</taxon>
        <taxon>eudicotyledons</taxon>
        <taxon>Gunneridae</taxon>
        <taxon>Pentapetalae</taxon>
        <taxon>rosids</taxon>
        <taxon>malvids</taxon>
        <taxon>Malvales</taxon>
        <taxon>Malvaceae</taxon>
        <taxon>Helicteroideae</taxon>
        <taxon>Durio</taxon>
    </lineage>
</organism>
<dbReference type="Gene3D" id="1.25.40.1010">
    <property type="match status" value="1"/>
</dbReference>
<dbReference type="Proteomes" id="UP000515121">
    <property type="component" value="Unplaced"/>
</dbReference>
<protein>
    <submittedName>
        <fullName evidence="3">N-terminal acetyltransferase A complex auxiliary subunit NAA15-like isoform X6</fullName>
    </submittedName>
</protein>
<dbReference type="AlphaFoldDB" id="A0A6P5YXR2"/>